<reference evidence="2 3" key="1">
    <citation type="submission" date="2024-06" db="EMBL/GenBank/DDBJ databases">
        <title>Genomic Encyclopedia of Type Strains, Phase V (KMG-V): Genome sequencing to study the core and pangenomes of soil and plant-associated prokaryotes.</title>
        <authorList>
            <person name="Whitman W."/>
        </authorList>
    </citation>
    <scope>NUCLEOTIDE SEQUENCE [LARGE SCALE GENOMIC DNA]</scope>
    <source>
        <strain evidence="2 3">NE40</strain>
    </source>
</reference>
<name>A0ABV2SQC0_9GAMM</name>
<evidence type="ECO:0000313" key="3">
    <source>
        <dbReference type="Proteomes" id="UP001549366"/>
    </source>
</evidence>
<dbReference type="RefSeq" id="WP_354009484.1">
    <property type="nucleotide sequence ID" value="NZ_JBEWTA010000001.1"/>
</dbReference>
<feature type="compositionally biased region" description="Polar residues" evidence="1">
    <location>
        <begin position="1"/>
        <end position="15"/>
    </location>
</feature>
<sequence length="529" mass="58805">MDAPSASSTLSQTITPPLPVVHSAEKDSGIQSKIRNNEPPPMGDHYRKCLFGRSVLAGEKAGKNTRLYLLNLKDSICSEPAGENSLLTPALFRLMRHYYKTLTDKVKEAEVSSVENMADMEVRELAAAMTDIRPFYSVCSSIGKQVIQVLTSRHVDTAFLNTPVPVIPRSALIHSSKSSCQESVIRNELEKFKWHGKYLSKTVLSEVTRYQDPVPQRESSFPDSRWLEALLTALTSFSASAGLQMDFSETPFFIGYVKSPIANQIAKATLFMDHPASGNMTHGFISHILQMVIAARLTGFSREHIQRLIDHGYWSAAIDPEPNENYFGSVAQKHENKALMLVNHETLMNGRFPDCIQSQLCFGLMSAMLKQALLEPGGAEKIITTLSLPEMEGQSPEECVRQHIINLRALEYALAGATFELGDGIAESIARTERSDDKSFEGLMNQDPNHLWGEFLPSDPLTLKMTRAAVCSYLEQPDLYKVYQQVIKNGYCWLKPVSSSDEFISQVPYVVYPAGSEPPSGCLQPVQCE</sequence>
<feature type="region of interest" description="Disordered" evidence="1">
    <location>
        <begin position="1"/>
        <end position="41"/>
    </location>
</feature>
<gene>
    <name evidence="2" type="ORF">V5J35_004703</name>
</gene>
<evidence type="ECO:0000313" key="2">
    <source>
        <dbReference type="EMBL" id="MET4759511.1"/>
    </source>
</evidence>
<organism evidence="2 3">
    <name type="scientific">Endozoicomonas lisbonensis</name>
    <dbReference type="NCBI Taxonomy" id="3120522"/>
    <lineage>
        <taxon>Bacteria</taxon>
        <taxon>Pseudomonadati</taxon>
        <taxon>Pseudomonadota</taxon>
        <taxon>Gammaproteobacteria</taxon>
        <taxon>Oceanospirillales</taxon>
        <taxon>Endozoicomonadaceae</taxon>
        <taxon>Endozoicomonas</taxon>
    </lineage>
</organism>
<comment type="caution">
    <text evidence="2">The sequence shown here is derived from an EMBL/GenBank/DDBJ whole genome shotgun (WGS) entry which is preliminary data.</text>
</comment>
<dbReference type="Proteomes" id="UP001549366">
    <property type="component" value="Unassembled WGS sequence"/>
</dbReference>
<dbReference type="EMBL" id="JBEWTB010000002">
    <property type="protein sequence ID" value="MET4759511.1"/>
    <property type="molecule type" value="Genomic_DNA"/>
</dbReference>
<protein>
    <submittedName>
        <fullName evidence="2">Uncharacterized protein</fullName>
    </submittedName>
</protein>
<accession>A0ABV2SQC0</accession>
<evidence type="ECO:0000256" key="1">
    <source>
        <dbReference type="SAM" id="MobiDB-lite"/>
    </source>
</evidence>
<keyword evidence="3" id="KW-1185">Reference proteome</keyword>
<proteinExistence type="predicted"/>